<reference evidence="1" key="1">
    <citation type="submission" date="2018-11" db="EMBL/GenBank/DDBJ databases">
        <authorList>
            <consortium name="Pathogen Informatics"/>
        </authorList>
    </citation>
    <scope>NUCLEOTIDE SEQUENCE</scope>
</reference>
<accession>A0A3S5A3H1</accession>
<sequence>MHRGVSSVEPGSLSAAAWRTQLASQVNQRTASRHRALGASLLMTAGPPHPFSGSLGLYPAISDQLIGLTNGEAFSNGPAMLSSNVSTPGNLASVQFEVPRPPALIRSDNSAHRATVGLIDLQPTYEYVTVPKRSPHAYLKAISINQSQFSMLPGQTNIYADNTFIGKVCVISASSYACDYVNTPL</sequence>
<dbReference type="OrthoDB" id="6273705at2759"/>
<name>A0A3S5A3H1_9PLAT</name>
<comment type="caution">
    <text evidence="1">The sequence shown here is derived from an EMBL/GenBank/DDBJ whole genome shotgun (WGS) entry which is preliminary data.</text>
</comment>
<organism evidence="1 2">
    <name type="scientific">Protopolystoma xenopodis</name>
    <dbReference type="NCBI Taxonomy" id="117903"/>
    <lineage>
        <taxon>Eukaryota</taxon>
        <taxon>Metazoa</taxon>
        <taxon>Spiralia</taxon>
        <taxon>Lophotrochozoa</taxon>
        <taxon>Platyhelminthes</taxon>
        <taxon>Monogenea</taxon>
        <taxon>Polyopisthocotylea</taxon>
        <taxon>Polystomatidea</taxon>
        <taxon>Polystomatidae</taxon>
        <taxon>Protopolystoma</taxon>
    </lineage>
</organism>
<evidence type="ECO:0000313" key="1">
    <source>
        <dbReference type="EMBL" id="VEL18828.1"/>
    </source>
</evidence>
<dbReference type="EMBL" id="CAAALY010038910">
    <property type="protein sequence ID" value="VEL18828.1"/>
    <property type="molecule type" value="Genomic_DNA"/>
</dbReference>
<keyword evidence="2" id="KW-1185">Reference proteome</keyword>
<evidence type="ECO:0000313" key="2">
    <source>
        <dbReference type="Proteomes" id="UP000784294"/>
    </source>
</evidence>
<dbReference type="AlphaFoldDB" id="A0A3S5A3H1"/>
<dbReference type="PANTHER" id="PTHR31005">
    <property type="entry name" value="DUF4139 DOMAIN-CONTAINING PROTEIN"/>
    <property type="match status" value="1"/>
</dbReference>
<gene>
    <name evidence="1" type="ORF">PXEA_LOCUS12268</name>
</gene>
<dbReference type="InterPro" id="IPR011935">
    <property type="entry name" value="CHP02231"/>
</dbReference>
<protein>
    <submittedName>
        <fullName evidence="1">Uncharacterized protein</fullName>
    </submittedName>
</protein>
<dbReference type="PANTHER" id="PTHR31005:SF8">
    <property type="entry name" value="DUF4139 DOMAIN-CONTAINING PROTEIN"/>
    <property type="match status" value="1"/>
</dbReference>
<dbReference type="Proteomes" id="UP000784294">
    <property type="component" value="Unassembled WGS sequence"/>
</dbReference>
<proteinExistence type="predicted"/>